<evidence type="ECO:0008006" key="3">
    <source>
        <dbReference type="Google" id="ProtNLM"/>
    </source>
</evidence>
<protein>
    <recommendedName>
        <fullName evidence="3">Integrase zinc-binding domain-containing protein</fullName>
    </recommendedName>
</protein>
<proteinExistence type="predicted"/>
<reference evidence="1" key="1">
    <citation type="journal article" date="2022" name="Int. J. Mol. Sci.">
        <title>Draft Genome of Tanacetum Coccineum: Genomic Comparison of Closely Related Tanacetum-Family Plants.</title>
        <authorList>
            <person name="Yamashiro T."/>
            <person name="Shiraishi A."/>
            <person name="Nakayama K."/>
            <person name="Satake H."/>
        </authorList>
    </citation>
    <scope>NUCLEOTIDE SEQUENCE</scope>
</reference>
<name>A0ABQ4XKI3_9ASTR</name>
<dbReference type="EMBL" id="BQNB010009568">
    <property type="protein sequence ID" value="GJS65307.1"/>
    <property type="molecule type" value="Genomic_DNA"/>
</dbReference>
<evidence type="ECO:0000313" key="1">
    <source>
        <dbReference type="EMBL" id="GJS65307.1"/>
    </source>
</evidence>
<gene>
    <name evidence="1" type="ORF">Tco_0679871</name>
</gene>
<sequence>MEIPLLIWNQLLIPLLPPSLHSRVVISFLKNRGLINILIFVNKIRELMMPIVDLEKDILLLEAILNSEPLSPLPNHANYFPGERKELKICEAKTNETSIDKPSEVELKDLPPHLEYAFLEGDNKLPVIIAKDLSVGEKAALIKVFFPCPQGAIAWKLSISRKDSKARLSDGFCSFRVDFDVVDTKGAENLAADHLSRLESPHENKLDPKEINEKFPLETLSSIAFSDACTPMVSDIATITMREISKPMTSSGLPRWSTPCGHHGANYTAKNKSSIPGFFWHHLKDAHELVKNCNSCQRQGKVSQRDEMPQNSIQVCEIFDVWGIDFGHFSFQRQQIHPRGR</sequence>
<organism evidence="1 2">
    <name type="scientific">Tanacetum coccineum</name>
    <dbReference type="NCBI Taxonomy" id="301880"/>
    <lineage>
        <taxon>Eukaryota</taxon>
        <taxon>Viridiplantae</taxon>
        <taxon>Streptophyta</taxon>
        <taxon>Embryophyta</taxon>
        <taxon>Tracheophyta</taxon>
        <taxon>Spermatophyta</taxon>
        <taxon>Magnoliopsida</taxon>
        <taxon>eudicotyledons</taxon>
        <taxon>Gunneridae</taxon>
        <taxon>Pentapetalae</taxon>
        <taxon>asterids</taxon>
        <taxon>campanulids</taxon>
        <taxon>Asterales</taxon>
        <taxon>Asteraceae</taxon>
        <taxon>Asteroideae</taxon>
        <taxon>Anthemideae</taxon>
        <taxon>Anthemidinae</taxon>
        <taxon>Tanacetum</taxon>
    </lineage>
</organism>
<evidence type="ECO:0000313" key="2">
    <source>
        <dbReference type="Proteomes" id="UP001151760"/>
    </source>
</evidence>
<dbReference type="Proteomes" id="UP001151760">
    <property type="component" value="Unassembled WGS sequence"/>
</dbReference>
<accession>A0ABQ4XKI3</accession>
<reference evidence="1" key="2">
    <citation type="submission" date="2022-01" db="EMBL/GenBank/DDBJ databases">
        <authorList>
            <person name="Yamashiro T."/>
            <person name="Shiraishi A."/>
            <person name="Satake H."/>
            <person name="Nakayama K."/>
        </authorList>
    </citation>
    <scope>NUCLEOTIDE SEQUENCE</scope>
</reference>
<dbReference type="InterPro" id="IPR052160">
    <property type="entry name" value="Gypsy_RT_Integrase-like"/>
</dbReference>
<dbReference type="PANTHER" id="PTHR47266">
    <property type="entry name" value="ENDONUCLEASE-RELATED"/>
    <property type="match status" value="1"/>
</dbReference>
<comment type="caution">
    <text evidence="1">The sequence shown here is derived from an EMBL/GenBank/DDBJ whole genome shotgun (WGS) entry which is preliminary data.</text>
</comment>
<keyword evidence="2" id="KW-1185">Reference proteome</keyword>